<proteinExistence type="predicted"/>
<dbReference type="Pfam" id="PF17648">
    <property type="entry name" value="Luciferase"/>
    <property type="match status" value="1"/>
</dbReference>
<dbReference type="AlphaFoldDB" id="A0AAN6EUG6"/>
<accession>A0AAN6EUG6</accession>
<feature type="domain" description="Luciferase" evidence="2">
    <location>
        <begin position="181"/>
        <end position="258"/>
    </location>
</feature>
<evidence type="ECO:0000313" key="4">
    <source>
        <dbReference type="Proteomes" id="UP001161757"/>
    </source>
</evidence>
<keyword evidence="1" id="KW-0812">Transmembrane</keyword>
<gene>
    <name evidence="3" type="ORF">HRR80_004624</name>
</gene>
<keyword evidence="1" id="KW-0472">Membrane</keyword>
<comment type="caution">
    <text evidence="3">The sequence shown here is derived from an EMBL/GenBank/DDBJ whole genome shotgun (WGS) entry which is preliminary data.</text>
</comment>
<keyword evidence="1" id="KW-1133">Transmembrane helix</keyword>
<evidence type="ECO:0000259" key="2">
    <source>
        <dbReference type="Pfam" id="PF17648"/>
    </source>
</evidence>
<dbReference type="PANTHER" id="PTHR38695:SF1">
    <property type="entry name" value="AMINO ACID PERMEASE_ SLC12A DOMAIN-CONTAINING PROTEIN"/>
    <property type="match status" value="1"/>
</dbReference>
<protein>
    <recommendedName>
        <fullName evidence="2">Luciferase domain-containing protein</fullName>
    </recommendedName>
</protein>
<dbReference type="EMBL" id="JAJGCB010000008">
    <property type="protein sequence ID" value="KAJ8991279.1"/>
    <property type="molecule type" value="Genomic_DNA"/>
</dbReference>
<dbReference type="PANTHER" id="PTHR38695">
    <property type="entry name" value="AMINO ACID PERMEASE_ SLC12A DOMAIN-CONTAINING PROTEIN"/>
    <property type="match status" value="1"/>
</dbReference>
<dbReference type="InterPro" id="IPR048273">
    <property type="entry name" value="Luciferase"/>
</dbReference>
<dbReference type="Proteomes" id="UP001161757">
    <property type="component" value="Unassembled WGS sequence"/>
</dbReference>
<feature type="transmembrane region" description="Helical" evidence="1">
    <location>
        <begin position="20"/>
        <end position="43"/>
    </location>
</feature>
<dbReference type="InterPro" id="IPR040841">
    <property type="entry name" value="Luciferase_dom"/>
</dbReference>
<evidence type="ECO:0000313" key="3">
    <source>
        <dbReference type="EMBL" id="KAJ8991279.1"/>
    </source>
</evidence>
<name>A0AAN6EUG6_EXODE</name>
<evidence type="ECO:0000256" key="1">
    <source>
        <dbReference type="SAM" id="Phobius"/>
    </source>
</evidence>
<organism evidence="3 4">
    <name type="scientific">Exophiala dermatitidis</name>
    <name type="common">Black yeast-like fungus</name>
    <name type="synonym">Wangiella dermatitidis</name>
    <dbReference type="NCBI Taxonomy" id="5970"/>
    <lineage>
        <taxon>Eukaryota</taxon>
        <taxon>Fungi</taxon>
        <taxon>Dikarya</taxon>
        <taxon>Ascomycota</taxon>
        <taxon>Pezizomycotina</taxon>
        <taxon>Eurotiomycetes</taxon>
        <taxon>Chaetothyriomycetidae</taxon>
        <taxon>Chaetothyriales</taxon>
        <taxon>Herpotrichiellaceae</taxon>
        <taxon>Exophiala</taxon>
    </lineage>
</organism>
<reference evidence="3" key="1">
    <citation type="submission" date="2023-01" db="EMBL/GenBank/DDBJ databases">
        <title>Exophiala dermititidis isolated from Cystic Fibrosis Patient.</title>
        <authorList>
            <person name="Kurbessoian T."/>
            <person name="Crocker A."/>
            <person name="Murante D."/>
            <person name="Hogan D.A."/>
            <person name="Stajich J.E."/>
        </authorList>
    </citation>
    <scope>NUCLEOTIDE SEQUENCE</scope>
    <source>
        <strain evidence="3">Ex8</strain>
    </source>
</reference>
<sequence>MDLYNLPNATDPPRPTASSLSIPSLFCATTFAVWLISFVYWCVQDYRLYKSLGPGGPPYNVRGWLEVSFFVRPFTLAADETLWTGDYPRTGCHKEIEALPERAGERPVVKGIAPQRQFNQFAPKDMNSRILSVFASLVKKNSGLLEQKLSVFEKHHIALFVHHDLLSKSKELPDTAIRSKGELGHIHGEASVHLYFSPADAKVIVEKGWAERHRCARTQPWYFGWKKYMFGIGDTFLFVYVPRNDEELDVLKTLLWASARFMTGEKDIVAP</sequence>